<dbReference type="AlphaFoldDB" id="A0A370K9G0"/>
<accession>A0A370K9G0</accession>
<evidence type="ECO:0000256" key="1">
    <source>
        <dbReference type="ARBA" id="ARBA00022801"/>
    </source>
</evidence>
<name>A0A370K9G0_9GAMM</name>
<evidence type="ECO:0000313" key="4">
    <source>
        <dbReference type="Proteomes" id="UP000254711"/>
    </source>
</evidence>
<dbReference type="EMBL" id="QQSY01000002">
    <property type="protein sequence ID" value="RDI99269.1"/>
    <property type="molecule type" value="Genomic_DNA"/>
</dbReference>
<comment type="caution">
    <text evidence="3">The sequence shown here is derived from an EMBL/GenBank/DDBJ whole genome shotgun (WGS) entry which is preliminary data.</text>
</comment>
<reference evidence="3 4" key="1">
    <citation type="submission" date="2018-07" db="EMBL/GenBank/DDBJ databases">
        <title>Dyella solisilvae sp. nov., isolated from the pine and broad-leaved mixed forest soil.</title>
        <authorList>
            <person name="Gao Z."/>
            <person name="Qiu L."/>
        </authorList>
    </citation>
    <scope>NUCLEOTIDE SEQUENCE [LARGE SCALE GENOMIC DNA]</scope>
    <source>
        <strain evidence="3 4">DHG54</strain>
    </source>
</reference>
<evidence type="ECO:0000313" key="3">
    <source>
        <dbReference type="EMBL" id="RDI99269.1"/>
    </source>
</evidence>
<dbReference type="PANTHER" id="PTHR31956:SF1">
    <property type="entry name" value="NON-SPECIFIC PHOSPHOLIPASE C1"/>
    <property type="match status" value="1"/>
</dbReference>
<dbReference type="Pfam" id="PF04185">
    <property type="entry name" value="Phosphoesterase"/>
    <property type="match status" value="1"/>
</dbReference>
<keyword evidence="4" id="KW-1185">Reference proteome</keyword>
<gene>
    <name evidence="3" type="ORF">DVT68_11195</name>
</gene>
<dbReference type="InterPro" id="IPR017850">
    <property type="entry name" value="Alkaline_phosphatase_core_sf"/>
</dbReference>
<protein>
    <submittedName>
        <fullName evidence="3">Phosphoesterase</fullName>
    </submittedName>
</protein>
<keyword evidence="2" id="KW-0732">Signal</keyword>
<dbReference type="InterPro" id="IPR007312">
    <property type="entry name" value="Phosphoesterase"/>
</dbReference>
<evidence type="ECO:0000256" key="2">
    <source>
        <dbReference type="SAM" id="SignalP"/>
    </source>
</evidence>
<feature type="signal peptide" evidence="2">
    <location>
        <begin position="1"/>
        <end position="26"/>
    </location>
</feature>
<dbReference type="GO" id="GO:0042578">
    <property type="term" value="F:phosphoric ester hydrolase activity"/>
    <property type="evidence" value="ECO:0007669"/>
    <property type="project" value="UniProtKB-ARBA"/>
</dbReference>
<sequence>MTYVRKRFLPLLIGTLAAGLAGVVSAQNSTPDPDSGFRGKVPAAGVSNRAGVPGGITVLHKPGDGDDQSAHTTTPIKHVILLIGENRTFDHVYATYTPPKGQTVNNLLSEGIVNADGTPGPNVAAARQWQASNTGKFSHAPAHTSAYAQLPSMNTGGAPTAAPFASAAQAEAVEPGLETADYSELANGGTGLPNDVLDTRFPTALANAPVDMHGSISYDDYANSPVHRFFQMWQQLDCNVSAATAKNPSGCRADLFPWVETSVGAGTNGNAQASGFNDQSTHEGSTAMQFFNMAKGDAPYFQELAQTYTLSDNFHQSVMGGTGANHIMLGYGDLIYYADANGDPATPPSNQIENPDAQQGTNNWYVQDGYSGGSYVACADDTQPGIADVQGYLKSLPYHTFHGTDCRKGAYYLVNNYNPGYLGDGTPAPLGATQFTIPPTRQNNLALLLNRHHVSWKYYGEGWASGKENGEAGTFCNICDPFLYSTQVMTNPTLRANNQDINDLYNDIQNDTLPAVSIAKPDGILDGHPASSKLDLFEGYVKKIVDMAKANPKVWADTVIMVTFDEGGGYYDSGYVQPIDFFGDGTRIPLLVISKYSEGGRVVHTYYDHVSFDKFVEANWNLHETISNRSRDNLPNPVSRANNPYVPLNAPAIGNLMNMFDFDQNGHGNMASAATQD</sequence>
<dbReference type="OrthoDB" id="9770871at2"/>
<feature type="chain" id="PRO_5017042820" evidence="2">
    <location>
        <begin position="27"/>
        <end position="677"/>
    </location>
</feature>
<dbReference type="PANTHER" id="PTHR31956">
    <property type="entry name" value="NON-SPECIFIC PHOSPHOLIPASE C4-RELATED"/>
    <property type="match status" value="1"/>
</dbReference>
<dbReference type="Proteomes" id="UP000254711">
    <property type="component" value="Unassembled WGS sequence"/>
</dbReference>
<dbReference type="Gene3D" id="3.40.720.10">
    <property type="entry name" value="Alkaline Phosphatase, subunit A"/>
    <property type="match status" value="1"/>
</dbReference>
<keyword evidence="1" id="KW-0378">Hydrolase</keyword>
<proteinExistence type="predicted"/>
<organism evidence="3 4">
    <name type="scientific">Dyella solisilvae</name>
    <dbReference type="NCBI Taxonomy" id="1920168"/>
    <lineage>
        <taxon>Bacteria</taxon>
        <taxon>Pseudomonadati</taxon>
        <taxon>Pseudomonadota</taxon>
        <taxon>Gammaproteobacteria</taxon>
        <taxon>Lysobacterales</taxon>
        <taxon>Rhodanobacteraceae</taxon>
        <taxon>Dyella</taxon>
    </lineage>
</organism>